<dbReference type="Proteomes" id="UP000522262">
    <property type="component" value="Unassembled WGS sequence"/>
</dbReference>
<keyword evidence="1" id="KW-0830">Ubiquinone</keyword>
<dbReference type="PANTHER" id="PTHR42100">
    <property type="entry name" value="OXIDOREDUCTASE 178 KDA SUBUNIT, PUTATIVE (AFU_ORTHOLOGUE AFUA_8G04320)-RELATED"/>
    <property type="match status" value="1"/>
</dbReference>
<proteinExistence type="predicted"/>
<organism evidence="1 2">
    <name type="scientific">Fusarium mexicanum</name>
    <dbReference type="NCBI Taxonomy" id="751941"/>
    <lineage>
        <taxon>Eukaryota</taxon>
        <taxon>Fungi</taxon>
        <taxon>Dikarya</taxon>
        <taxon>Ascomycota</taxon>
        <taxon>Pezizomycotina</taxon>
        <taxon>Sordariomycetes</taxon>
        <taxon>Hypocreomycetidae</taxon>
        <taxon>Hypocreales</taxon>
        <taxon>Nectriaceae</taxon>
        <taxon>Fusarium</taxon>
        <taxon>Fusarium fujikuroi species complex</taxon>
    </lineage>
</organism>
<protein>
    <submittedName>
        <fullName evidence="1">Nadh-ubiquinone oxidoreductase kDa subunit</fullName>
    </submittedName>
</protein>
<name>A0A8H5N4N6_9HYPO</name>
<keyword evidence="2" id="KW-1185">Reference proteome</keyword>
<gene>
    <name evidence="1" type="ORF">FMEXI_3066</name>
</gene>
<dbReference type="AlphaFoldDB" id="A0A8H5N4N6"/>
<evidence type="ECO:0000313" key="1">
    <source>
        <dbReference type="EMBL" id="KAF5551994.1"/>
    </source>
</evidence>
<sequence length="200" mass="22840">MFVARQRVAGVARQLQRTARTYASDAHAHHKVPEVNESFSTGSLLAIGGFFGSVLVYQFVPQEGEQSSILSLIDKYTSRGKDWEDINALHTKAMEQAGYDRNLFENGGNKHRFVDVAYPEFVHLIPLAVNRWRLPPSLHRRKVTAARTIANQRNRAMTSYAPRNNVAGHLANMDYVVEHYRQKHIREEERKAAKLAQKEE</sequence>
<dbReference type="PANTHER" id="PTHR42100:SF1">
    <property type="entry name" value="OXIDOREDUCTASE 178 KDA SUBUNIT, PUTATIVE (AFU_ORTHOLOGUE AFUA_8G04320)-RELATED"/>
    <property type="match status" value="1"/>
</dbReference>
<evidence type="ECO:0000313" key="2">
    <source>
        <dbReference type="Proteomes" id="UP000522262"/>
    </source>
</evidence>
<accession>A0A8H5N4N6</accession>
<dbReference type="EMBL" id="JAAOAM010000064">
    <property type="protein sequence ID" value="KAF5551994.1"/>
    <property type="molecule type" value="Genomic_DNA"/>
</dbReference>
<dbReference type="InterPro" id="IPR034444">
    <property type="entry name" value="Nuo17.8"/>
</dbReference>
<comment type="caution">
    <text evidence="1">The sequence shown here is derived from an EMBL/GenBank/DDBJ whole genome shotgun (WGS) entry which is preliminary data.</text>
</comment>
<reference evidence="1 2" key="1">
    <citation type="submission" date="2020-05" db="EMBL/GenBank/DDBJ databases">
        <title>Identification and distribution of gene clusters putatively required for synthesis of sphingolipid metabolism inhibitors in phylogenetically diverse species of the filamentous fungus Fusarium.</title>
        <authorList>
            <person name="Kim H.-S."/>
            <person name="Busman M."/>
            <person name="Brown D.W."/>
            <person name="Divon H."/>
            <person name="Uhlig S."/>
            <person name="Proctor R.H."/>
        </authorList>
    </citation>
    <scope>NUCLEOTIDE SEQUENCE [LARGE SCALE GENOMIC DNA]</scope>
    <source>
        <strain evidence="1 2">NRRL 53147</strain>
    </source>
</reference>
<dbReference type="GO" id="GO:0005739">
    <property type="term" value="C:mitochondrion"/>
    <property type="evidence" value="ECO:0007669"/>
    <property type="project" value="InterPro"/>
</dbReference>